<organism evidence="1 2">
    <name type="scientific">Actinomyces johnsonii F0510</name>
    <dbReference type="NCBI Taxonomy" id="1227262"/>
    <lineage>
        <taxon>Bacteria</taxon>
        <taxon>Bacillati</taxon>
        <taxon>Actinomycetota</taxon>
        <taxon>Actinomycetes</taxon>
        <taxon>Actinomycetales</taxon>
        <taxon>Actinomycetaceae</taxon>
        <taxon>Actinomyces</taxon>
    </lineage>
</organism>
<dbReference type="HOGENOM" id="CLU_3148532_0_0_11"/>
<protein>
    <submittedName>
        <fullName evidence="1">Uncharacterized protein</fullName>
    </submittedName>
</protein>
<dbReference type="AlphaFoldDB" id="U1RFR0"/>
<proteinExistence type="predicted"/>
<dbReference type="Proteomes" id="UP000016498">
    <property type="component" value="Unassembled WGS sequence"/>
</dbReference>
<comment type="caution">
    <text evidence="1">The sequence shown here is derived from an EMBL/GenBank/DDBJ whole genome shotgun (WGS) entry which is preliminary data.</text>
</comment>
<evidence type="ECO:0000313" key="2">
    <source>
        <dbReference type="Proteomes" id="UP000016498"/>
    </source>
</evidence>
<gene>
    <name evidence="1" type="ORF">HMPREF1549_01665</name>
</gene>
<name>U1RFR0_9ACTO</name>
<evidence type="ECO:0000313" key="1">
    <source>
        <dbReference type="EMBL" id="ERH18483.1"/>
    </source>
</evidence>
<dbReference type="EMBL" id="AWSD01000167">
    <property type="protein sequence ID" value="ERH18483.1"/>
    <property type="molecule type" value="Genomic_DNA"/>
</dbReference>
<accession>U1RFR0</accession>
<reference evidence="1 2" key="1">
    <citation type="submission" date="2013-06" db="EMBL/GenBank/DDBJ databases">
        <authorList>
            <person name="Weinstock G."/>
            <person name="Sodergren E."/>
            <person name="Lobos E.A."/>
            <person name="Fulton L."/>
            <person name="Fulton R."/>
            <person name="Courtney L."/>
            <person name="Fronick C."/>
            <person name="O'Laughlin M."/>
            <person name="Godfrey J."/>
            <person name="Wilson R.M."/>
            <person name="Miner T."/>
            <person name="Farmer C."/>
            <person name="Delehaunty K."/>
            <person name="Cordes M."/>
            <person name="Minx P."/>
            <person name="Tomlinson C."/>
            <person name="Chen J."/>
            <person name="Wollam A."/>
            <person name="Pepin K.H."/>
            <person name="Bhonagiri V."/>
            <person name="Zhang X."/>
            <person name="Warren W."/>
            <person name="Mitreva M."/>
            <person name="Mardis E.R."/>
            <person name="Wilson R.K."/>
        </authorList>
    </citation>
    <scope>NUCLEOTIDE SEQUENCE [LARGE SCALE GENOMIC DNA]</scope>
    <source>
        <strain evidence="1 2">F0510</strain>
    </source>
</reference>
<sequence length="48" mass="5136">MRLLPLLVHGDNSPRCSSFGSCTSLRLEADLPVELYVIVAVPSGTALH</sequence>